<dbReference type="Pfam" id="PF00636">
    <property type="entry name" value="Ribonuclease_3"/>
    <property type="match status" value="1"/>
</dbReference>
<proteinExistence type="predicted"/>
<dbReference type="OrthoDB" id="656209at2759"/>
<dbReference type="PANTHER" id="PTHR14950">
    <property type="entry name" value="DICER-RELATED"/>
    <property type="match status" value="1"/>
</dbReference>
<dbReference type="InterPro" id="IPR000999">
    <property type="entry name" value="RNase_III_dom"/>
</dbReference>
<dbReference type="GO" id="GO:0005737">
    <property type="term" value="C:cytoplasm"/>
    <property type="evidence" value="ECO:0007669"/>
    <property type="project" value="TreeGrafter"/>
</dbReference>
<reference evidence="3" key="2">
    <citation type="submission" date="2021-02" db="EMBL/GenBank/DDBJ databases">
        <authorList>
            <person name="Kimball J.A."/>
            <person name="Haas M.W."/>
            <person name="Macchietto M."/>
            <person name="Kono T."/>
            <person name="Duquette J."/>
            <person name="Shao M."/>
        </authorList>
    </citation>
    <scope>NUCLEOTIDE SEQUENCE</scope>
    <source>
        <tissue evidence="3">Fresh leaf tissue</tissue>
    </source>
</reference>
<dbReference type="PANTHER" id="PTHR14950:SF49">
    <property type="entry name" value="RIBONUCLEASE 3-LIKE PROTEIN 2-RELATED"/>
    <property type="match status" value="1"/>
</dbReference>
<keyword evidence="1" id="KW-0378">Hydrolase</keyword>
<dbReference type="AlphaFoldDB" id="A0A8J5V9M1"/>
<sequence>MQQQTGFVANREEAAERVERLLGYAFNDRALLEEALTHSTDPRGSREATYQRLEFIGDAVLGLAFASLFYDDYPDLDQGQLTALRSANTAEEKFARVAVRHGLYPLLRRYNCADLDRIVGHFTESVSGTVLSSGDLKAPKVLPDIVEAIAGAVYVDSKFDLEKLHEVALVLCAPIITKERLYEDPVSMLNLLGRKHREELVRVLKIPNVTIDASGNVLIDEHKRHSETFIILSQLNFLTRVNRQVKVAVCEILLFKDGTLVHGPDATTTS</sequence>
<feature type="domain" description="RNase III" evidence="2">
    <location>
        <begin position="15"/>
        <end position="158"/>
    </location>
</feature>
<evidence type="ECO:0000313" key="3">
    <source>
        <dbReference type="EMBL" id="KAG8051661.1"/>
    </source>
</evidence>
<accession>A0A8J5V9M1</accession>
<keyword evidence="4" id="KW-1185">Reference proteome</keyword>
<reference evidence="3" key="1">
    <citation type="journal article" date="2021" name="bioRxiv">
        <title>Whole Genome Assembly and Annotation of Northern Wild Rice, Zizania palustris L., Supports a Whole Genome Duplication in the Zizania Genus.</title>
        <authorList>
            <person name="Haas M."/>
            <person name="Kono T."/>
            <person name="Macchietto M."/>
            <person name="Millas R."/>
            <person name="McGilp L."/>
            <person name="Shao M."/>
            <person name="Duquette J."/>
            <person name="Hirsch C.N."/>
            <person name="Kimball J."/>
        </authorList>
    </citation>
    <scope>NUCLEOTIDE SEQUENCE</scope>
    <source>
        <tissue evidence="3">Fresh leaf tissue</tissue>
    </source>
</reference>
<dbReference type="GO" id="GO:0005634">
    <property type="term" value="C:nucleus"/>
    <property type="evidence" value="ECO:0007669"/>
    <property type="project" value="TreeGrafter"/>
</dbReference>
<dbReference type="EMBL" id="JAAALK010000288">
    <property type="protein sequence ID" value="KAG8051661.1"/>
    <property type="molecule type" value="Genomic_DNA"/>
</dbReference>
<dbReference type="SMART" id="SM00535">
    <property type="entry name" value="RIBOc"/>
    <property type="match status" value="1"/>
</dbReference>
<evidence type="ECO:0000256" key="1">
    <source>
        <dbReference type="ARBA" id="ARBA00022801"/>
    </source>
</evidence>
<gene>
    <name evidence="3" type="ORF">GUJ93_ZPchr0001g31988</name>
</gene>
<evidence type="ECO:0000313" key="4">
    <source>
        <dbReference type="Proteomes" id="UP000729402"/>
    </source>
</evidence>
<organism evidence="3 4">
    <name type="scientific">Zizania palustris</name>
    <name type="common">Northern wild rice</name>
    <dbReference type="NCBI Taxonomy" id="103762"/>
    <lineage>
        <taxon>Eukaryota</taxon>
        <taxon>Viridiplantae</taxon>
        <taxon>Streptophyta</taxon>
        <taxon>Embryophyta</taxon>
        <taxon>Tracheophyta</taxon>
        <taxon>Spermatophyta</taxon>
        <taxon>Magnoliopsida</taxon>
        <taxon>Liliopsida</taxon>
        <taxon>Poales</taxon>
        <taxon>Poaceae</taxon>
        <taxon>BOP clade</taxon>
        <taxon>Oryzoideae</taxon>
        <taxon>Oryzeae</taxon>
        <taxon>Zizaniinae</taxon>
        <taxon>Zizania</taxon>
    </lineage>
</organism>
<name>A0A8J5V9M1_ZIZPA</name>
<evidence type="ECO:0000259" key="2">
    <source>
        <dbReference type="PROSITE" id="PS50142"/>
    </source>
</evidence>
<protein>
    <recommendedName>
        <fullName evidence="2">RNase III domain-containing protein</fullName>
    </recommendedName>
</protein>
<dbReference type="PROSITE" id="PS50142">
    <property type="entry name" value="RNASE_3_2"/>
    <property type="match status" value="1"/>
</dbReference>
<dbReference type="GO" id="GO:0030422">
    <property type="term" value="P:siRNA processing"/>
    <property type="evidence" value="ECO:0007669"/>
    <property type="project" value="TreeGrafter"/>
</dbReference>
<dbReference type="GO" id="GO:0004525">
    <property type="term" value="F:ribonuclease III activity"/>
    <property type="evidence" value="ECO:0007669"/>
    <property type="project" value="InterPro"/>
</dbReference>
<dbReference type="Proteomes" id="UP000729402">
    <property type="component" value="Unassembled WGS sequence"/>
</dbReference>
<dbReference type="GO" id="GO:0003723">
    <property type="term" value="F:RNA binding"/>
    <property type="evidence" value="ECO:0007669"/>
    <property type="project" value="TreeGrafter"/>
</dbReference>
<dbReference type="CDD" id="cd00593">
    <property type="entry name" value="RIBOc"/>
    <property type="match status" value="1"/>
</dbReference>
<comment type="caution">
    <text evidence="3">The sequence shown here is derived from an EMBL/GenBank/DDBJ whole genome shotgun (WGS) entry which is preliminary data.</text>
</comment>